<reference evidence="3 4" key="1">
    <citation type="submission" date="2016-11" db="EMBL/GenBank/DDBJ databases">
        <title>Complete Genome Sequence of Bradyrhizobium sp. strain J5, an isolated from soybean nodule in Hokkaido.</title>
        <authorList>
            <person name="Kanehara K."/>
        </authorList>
    </citation>
    <scope>NUCLEOTIDE SEQUENCE [LARGE SCALE GENOMIC DNA]</scope>
    <source>
        <strain evidence="3 4">J5</strain>
    </source>
</reference>
<sequence length="450" mass="48411">MKILVVSTPGTGHLNPLLAIGRILIAEGHELAFLTGTSLRSRVERFEAKFYPLPEEADLTAQDVITSDEMKGVPPGPQWLRTLVERFFVDTIPAQYSGVHKVLREFPADIIIGDDMFFGVLPMLVGPRSKRLPIVLCGTSVLHWQREDRAPAFAGLPPAATRAHLDEYAAFAREHDKIVDGPLGLCVNRYLKGLGVGSVSKPLFESVVELADAYMQLTVPRFEFPRDIPSSVTFIGTPPIIPNQVPLPAWAHELDGSRKVVLVTQGTVANHDFDLLIAPALAGLANEPDLLVVATAGGRAVGDIPGPIPGNARLASYLPFEWLLPKVDVLVTNGGYGSVNQAMSFGIPLVTAGLTEDKADVNVHVAWSGVGINLATNNPTPQALREAVRVVLDKPDYRSGASAMADEFKAIDTRSEVLRIINQVAQGSNEISDPGGTTVAKQGRRVAANR</sequence>
<feature type="region of interest" description="Disordered" evidence="1">
    <location>
        <begin position="429"/>
        <end position="450"/>
    </location>
</feature>
<dbReference type="AlphaFoldDB" id="A0A1L3F0X2"/>
<dbReference type="GO" id="GO:0017000">
    <property type="term" value="P:antibiotic biosynthetic process"/>
    <property type="evidence" value="ECO:0007669"/>
    <property type="project" value="UniProtKB-ARBA"/>
</dbReference>
<dbReference type="Proteomes" id="UP000181962">
    <property type="component" value="Chromosome"/>
</dbReference>
<evidence type="ECO:0000259" key="2">
    <source>
        <dbReference type="Pfam" id="PF06722"/>
    </source>
</evidence>
<dbReference type="Pfam" id="PF06722">
    <property type="entry name" value="EryCIII-like_C"/>
    <property type="match status" value="1"/>
</dbReference>
<dbReference type="InterPro" id="IPR010610">
    <property type="entry name" value="EryCIII-like_C"/>
</dbReference>
<feature type="domain" description="Erythromycin biosynthesis protein CIII-like C-terminal" evidence="2">
    <location>
        <begin position="306"/>
        <end position="421"/>
    </location>
</feature>
<dbReference type="EMBL" id="CP017637">
    <property type="protein sequence ID" value="APG06956.1"/>
    <property type="molecule type" value="Genomic_DNA"/>
</dbReference>
<dbReference type="CDD" id="cd03784">
    <property type="entry name" value="GT1_Gtf-like"/>
    <property type="match status" value="1"/>
</dbReference>
<dbReference type="GO" id="GO:0008194">
    <property type="term" value="F:UDP-glycosyltransferase activity"/>
    <property type="evidence" value="ECO:0007669"/>
    <property type="project" value="InterPro"/>
</dbReference>
<evidence type="ECO:0000256" key="1">
    <source>
        <dbReference type="SAM" id="MobiDB-lite"/>
    </source>
</evidence>
<evidence type="ECO:0000313" key="4">
    <source>
        <dbReference type="Proteomes" id="UP000181962"/>
    </source>
</evidence>
<proteinExistence type="predicted"/>
<accession>A0A1L3F0X2</accession>
<dbReference type="SUPFAM" id="SSF53756">
    <property type="entry name" value="UDP-Glycosyltransferase/glycogen phosphorylase"/>
    <property type="match status" value="1"/>
</dbReference>
<evidence type="ECO:0000313" key="3">
    <source>
        <dbReference type="EMBL" id="APG06956.1"/>
    </source>
</evidence>
<dbReference type="Gene3D" id="3.40.50.2000">
    <property type="entry name" value="Glycogen Phosphorylase B"/>
    <property type="match status" value="2"/>
</dbReference>
<dbReference type="FunFam" id="3.40.50.2000:FF:000072">
    <property type="entry name" value="Glycosyl transferase"/>
    <property type="match status" value="1"/>
</dbReference>
<dbReference type="InterPro" id="IPR002213">
    <property type="entry name" value="UDP_glucos_trans"/>
</dbReference>
<dbReference type="PANTHER" id="PTHR48050">
    <property type="entry name" value="STEROL 3-BETA-GLUCOSYLTRANSFERASE"/>
    <property type="match status" value="1"/>
</dbReference>
<protein>
    <submittedName>
        <fullName evidence="3">UDP-glucosyltransferase</fullName>
    </submittedName>
</protein>
<organism evidence="3 4">
    <name type="scientific">Bradyrhizobium japonicum</name>
    <dbReference type="NCBI Taxonomy" id="375"/>
    <lineage>
        <taxon>Bacteria</taxon>
        <taxon>Pseudomonadati</taxon>
        <taxon>Pseudomonadota</taxon>
        <taxon>Alphaproteobacteria</taxon>
        <taxon>Hyphomicrobiales</taxon>
        <taxon>Nitrobacteraceae</taxon>
        <taxon>Bradyrhizobium</taxon>
    </lineage>
</organism>
<keyword evidence="3" id="KW-0808">Transferase</keyword>
<dbReference type="PANTHER" id="PTHR48050:SF13">
    <property type="entry name" value="STEROL 3-BETA-GLUCOSYLTRANSFERASE UGT80A2"/>
    <property type="match status" value="1"/>
</dbReference>
<name>A0A1L3F0X2_BRAJP</name>
<dbReference type="GO" id="GO:0016758">
    <property type="term" value="F:hexosyltransferase activity"/>
    <property type="evidence" value="ECO:0007669"/>
    <property type="project" value="UniProtKB-ARBA"/>
</dbReference>
<dbReference type="InterPro" id="IPR050426">
    <property type="entry name" value="Glycosyltransferase_28"/>
</dbReference>
<gene>
    <name evidence="3" type="ORF">BKD09_01320</name>
</gene>
<dbReference type="RefSeq" id="WP_071908528.1">
    <property type="nucleotide sequence ID" value="NZ_CP017637.1"/>
</dbReference>
<dbReference type="OrthoDB" id="6620093at2"/>